<keyword evidence="4" id="KW-1185">Reference proteome</keyword>
<evidence type="ECO:0000313" key="3">
    <source>
        <dbReference type="EMBL" id="EJK71015.1"/>
    </source>
</evidence>
<dbReference type="Proteomes" id="UP000266841">
    <property type="component" value="Unassembled WGS sequence"/>
</dbReference>
<name>K0SZZ2_THAOC</name>
<dbReference type="OrthoDB" id="184583at2759"/>
<dbReference type="GO" id="GO:0045345">
    <property type="term" value="P:positive regulation of MHC class I biosynthetic process"/>
    <property type="evidence" value="ECO:0007669"/>
    <property type="project" value="TreeGrafter"/>
</dbReference>
<dbReference type="eggNOG" id="ENOG502S496">
    <property type="taxonomic scope" value="Eukaryota"/>
</dbReference>
<gene>
    <name evidence="3" type="ORF">THAOC_07583</name>
</gene>
<proteinExistence type="predicted"/>
<sequence>MSGQPNYYDVLNDEESLKATDYDALVETTSIEDMTEDEMNYGILWSLMFDHTFDDADLPRLRLCSDGRLTRRRGDFIPWSSKELGWLGYFVKESVSIKEFGVVGRDIFENCSEESVNIFFHENLGKCNHLKTIRFRETDLSDVIFKLGPVTKNSSITHWTVSICTLGVLEAKHLFNTFREMKILEELYISLSGSNGKCVNGVNSDLDDDIMAGCIPSLATCAGMQTLELNDLNISTNSCAALSAIFPRMAALKKLTLCRNAIDDNCVKDLVRGLVECKHLHSLELNDNNISDNGLDSLVQGLPAN</sequence>
<dbReference type="PANTHER" id="PTHR47189:SF1">
    <property type="entry name" value="MHC CLASS II TRANSACTIVATOR"/>
    <property type="match status" value="1"/>
</dbReference>
<dbReference type="GO" id="GO:0045348">
    <property type="term" value="P:positive regulation of MHC class II biosynthetic process"/>
    <property type="evidence" value="ECO:0007669"/>
    <property type="project" value="TreeGrafter"/>
</dbReference>
<evidence type="ECO:0000313" key="4">
    <source>
        <dbReference type="Proteomes" id="UP000266841"/>
    </source>
</evidence>
<evidence type="ECO:0000256" key="1">
    <source>
        <dbReference type="ARBA" id="ARBA00022614"/>
    </source>
</evidence>
<feature type="non-terminal residue" evidence="3">
    <location>
        <position position="305"/>
    </location>
</feature>
<comment type="caution">
    <text evidence="3">The sequence shown here is derived from an EMBL/GenBank/DDBJ whole genome shotgun (WGS) entry which is preliminary data.</text>
</comment>
<reference evidence="3 4" key="1">
    <citation type="journal article" date="2012" name="Genome Biol.">
        <title>Genome and low-iron response of an oceanic diatom adapted to chronic iron limitation.</title>
        <authorList>
            <person name="Lommer M."/>
            <person name="Specht M."/>
            <person name="Roy A.S."/>
            <person name="Kraemer L."/>
            <person name="Andreson R."/>
            <person name="Gutowska M.A."/>
            <person name="Wolf J."/>
            <person name="Bergner S.V."/>
            <person name="Schilhabel M.B."/>
            <person name="Klostermeier U.C."/>
            <person name="Beiko R.G."/>
            <person name="Rosenstiel P."/>
            <person name="Hippler M."/>
            <person name="Laroche J."/>
        </authorList>
    </citation>
    <scope>NUCLEOTIDE SEQUENCE [LARGE SCALE GENOMIC DNA]</scope>
    <source>
        <strain evidence="3 4">CCMP1005</strain>
    </source>
</reference>
<dbReference type="SUPFAM" id="SSF52047">
    <property type="entry name" value="RNI-like"/>
    <property type="match status" value="1"/>
</dbReference>
<keyword evidence="2" id="KW-0677">Repeat</keyword>
<dbReference type="PANTHER" id="PTHR47189">
    <property type="entry name" value="MHC CLASS II TRANSACTIVATOR"/>
    <property type="match status" value="1"/>
</dbReference>
<dbReference type="EMBL" id="AGNL01007755">
    <property type="protein sequence ID" value="EJK71015.1"/>
    <property type="molecule type" value="Genomic_DNA"/>
</dbReference>
<evidence type="ECO:0000256" key="2">
    <source>
        <dbReference type="ARBA" id="ARBA00022737"/>
    </source>
</evidence>
<organism evidence="3 4">
    <name type="scientific">Thalassiosira oceanica</name>
    <name type="common">Marine diatom</name>
    <dbReference type="NCBI Taxonomy" id="159749"/>
    <lineage>
        <taxon>Eukaryota</taxon>
        <taxon>Sar</taxon>
        <taxon>Stramenopiles</taxon>
        <taxon>Ochrophyta</taxon>
        <taxon>Bacillariophyta</taxon>
        <taxon>Coscinodiscophyceae</taxon>
        <taxon>Thalassiosirophycidae</taxon>
        <taxon>Thalassiosirales</taxon>
        <taxon>Thalassiosiraceae</taxon>
        <taxon>Thalassiosira</taxon>
    </lineage>
</organism>
<dbReference type="InterPro" id="IPR032675">
    <property type="entry name" value="LRR_dom_sf"/>
</dbReference>
<dbReference type="Gene3D" id="3.80.10.10">
    <property type="entry name" value="Ribonuclease Inhibitor"/>
    <property type="match status" value="1"/>
</dbReference>
<accession>K0SZZ2</accession>
<keyword evidence="1" id="KW-0433">Leucine-rich repeat</keyword>
<dbReference type="AlphaFoldDB" id="K0SZZ2"/>
<dbReference type="GO" id="GO:0045944">
    <property type="term" value="P:positive regulation of transcription by RNA polymerase II"/>
    <property type="evidence" value="ECO:0007669"/>
    <property type="project" value="TreeGrafter"/>
</dbReference>
<protein>
    <submittedName>
        <fullName evidence="3">Uncharacterized protein</fullName>
    </submittedName>
</protein>